<comment type="caution">
    <text evidence="2">The sequence shown here is derived from an EMBL/GenBank/DDBJ whole genome shotgun (WGS) entry which is preliminary data.</text>
</comment>
<dbReference type="Pfam" id="PF10098">
    <property type="entry name" value="DUF2336"/>
    <property type="match status" value="1"/>
</dbReference>
<dbReference type="Proteomes" id="UP000282211">
    <property type="component" value="Unassembled WGS sequence"/>
</dbReference>
<evidence type="ECO:0000256" key="1">
    <source>
        <dbReference type="SAM" id="MobiDB-lite"/>
    </source>
</evidence>
<dbReference type="Gene3D" id="1.25.10.10">
    <property type="entry name" value="Leucine-rich Repeat Variant"/>
    <property type="match status" value="1"/>
</dbReference>
<dbReference type="InterPro" id="IPR011989">
    <property type="entry name" value="ARM-like"/>
</dbReference>
<organism evidence="2 3">
    <name type="scientific">Litorimonas taeanensis</name>
    <dbReference type="NCBI Taxonomy" id="568099"/>
    <lineage>
        <taxon>Bacteria</taxon>
        <taxon>Pseudomonadati</taxon>
        <taxon>Pseudomonadota</taxon>
        <taxon>Alphaproteobacteria</taxon>
        <taxon>Maricaulales</taxon>
        <taxon>Robiginitomaculaceae</taxon>
    </lineage>
</organism>
<dbReference type="EMBL" id="RBII01000001">
    <property type="protein sequence ID" value="RKQ70884.1"/>
    <property type="molecule type" value="Genomic_DNA"/>
</dbReference>
<gene>
    <name evidence="2" type="ORF">DES40_0187</name>
</gene>
<accession>A0A420WIN4</accession>
<proteinExistence type="predicted"/>
<dbReference type="SUPFAM" id="SSF48371">
    <property type="entry name" value="ARM repeat"/>
    <property type="match status" value="1"/>
</dbReference>
<feature type="region of interest" description="Disordered" evidence="1">
    <location>
        <begin position="1"/>
        <end position="22"/>
    </location>
</feature>
<keyword evidence="3" id="KW-1185">Reference proteome</keyword>
<sequence>MVAMPAQSRKMRGEDPLPALDPILEDDTVDSSVATRRQLVKRLADVICIPSSQLTPQERHMAGDVLVELLRDADIELREGVAKRIVMLNEAPRTILVILAKDDIRVAKHILENSLSLTDSDLIQISKTVSSEHRKVIAHRRKLSDSVVDSLVQFLEDDVVTVLLKNMGASFSETALQRILTISRNETHFIPLLNRREELRPSHGLTMFWWADGPTRKKILARFGVSRSVLQESCADLFPRAAADGWQDAGVRKALQFVERRQRNRAAIARNEHGGLEQVIEAAAENGLDPHLTEEISYMSGVKPATGAQILTDEGGEGIAVLCKSTGLKREMVEKLWAALRRPAMDEAGEVHPSLRRVIEAYDSISTDKAQTVLRYWNWSLTSSLNKDVLRYIRDGVIPREEEHGAAAITAALVFGHRR</sequence>
<dbReference type="OrthoDB" id="7179503at2"/>
<dbReference type="RefSeq" id="WP_121098705.1">
    <property type="nucleotide sequence ID" value="NZ_RBII01000001.1"/>
</dbReference>
<protein>
    <submittedName>
        <fullName evidence="2">Uncharacterized protein (DUF2336 family)</fullName>
    </submittedName>
</protein>
<dbReference type="InParanoid" id="A0A420WIN4"/>
<evidence type="ECO:0000313" key="3">
    <source>
        <dbReference type="Proteomes" id="UP000282211"/>
    </source>
</evidence>
<dbReference type="AlphaFoldDB" id="A0A420WIN4"/>
<dbReference type="InterPro" id="IPR016024">
    <property type="entry name" value="ARM-type_fold"/>
</dbReference>
<reference evidence="2 3" key="1">
    <citation type="submission" date="2018-10" db="EMBL/GenBank/DDBJ databases">
        <title>Genomic Encyclopedia of Type Strains, Phase IV (KMG-IV): sequencing the most valuable type-strain genomes for metagenomic binning, comparative biology and taxonomic classification.</title>
        <authorList>
            <person name="Goeker M."/>
        </authorList>
    </citation>
    <scope>NUCLEOTIDE SEQUENCE [LARGE SCALE GENOMIC DNA]</scope>
    <source>
        <strain evidence="2 3">DSM 22008</strain>
    </source>
</reference>
<name>A0A420WIN4_9PROT</name>
<evidence type="ECO:0000313" key="2">
    <source>
        <dbReference type="EMBL" id="RKQ70884.1"/>
    </source>
</evidence>
<dbReference type="InterPro" id="IPR019285">
    <property type="entry name" value="DUF2336"/>
</dbReference>